<dbReference type="Pfam" id="PF03009">
    <property type="entry name" value="GDPD"/>
    <property type="match status" value="1"/>
</dbReference>
<evidence type="ECO:0000259" key="2">
    <source>
        <dbReference type="PROSITE" id="PS51704"/>
    </source>
</evidence>
<keyword evidence="4" id="KW-1185">Reference proteome</keyword>
<dbReference type="GO" id="GO:0006629">
    <property type="term" value="P:lipid metabolic process"/>
    <property type="evidence" value="ECO:0007669"/>
    <property type="project" value="InterPro"/>
</dbReference>
<proteinExistence type="predicted"/>
<feature type="domain" description="GP-PDE" evidence="2">
    <location>
        <begin position="80"/>
        <end position="319"/>
    </location>
</feature>
<dbReference type="GO" id="GO:0008081">
    <property type="term" value="F:phosphoric diester hydrolase activity"/>
    <property type="evidence" value="ECO:0007669"/>
    <property type="project" value="InterPro"/>
</dbReference>
<name>A0AAI8YFE0_9PEZI</name>
<dbReference type="PROSITE" id="PS51704">
    <property type="entry name" value="GP_PDE"/>
    <property type="match status" value="1"/>
</dbReference>
<reference evidence="3" key="1">
    <citation type="submission" date="2023-10" db="EMBL/GenBank/DDBJ databases">
        <authorList>
            <person name="Hackl T."/>
        </authorList>
    </citation>
    <scope>NUCLEOTIDE SEQUENCE</scope>
</reference>
<feature type="region of interest" description="Disordered" evidence="1">
    <location>
        <begin position="1"/>
        <end position="58"/>
    </location>
</feature>
<evidence type="ECO:0000256" key="1">
    <source>
        <dbReference type="SAM" id="MobiDB-lite"/>
    </source>
</evidence>
<dbReference type="InterPro" id="IPR030395">
    <property type="entry name" value="GP_PDE_dom"/>
</dbReference>
<sequence length="391" mass="44194">MVSERFRIDSSAPELPLTEKRSSVAMSGEQTPLLREPASIPASRPLTHHKQTSQPNPLTTLRFPAAAAAAASTSQSRPMPQTIAHRGFKSAAPENTMLAFRAAVEAGAHAIETDLHLSKDGVVVLCHDETLARCYGDEAKVCERDWDYLKTLRTLRRPEQPLPRFSDLLEYLAKPGLEGVWVMLDVKMHDDAEEIMRRTAETIASVPSKRPWSERLTACCWNATYIKLSQKHLPGYPITHVGWSAAYARQLVHVPNISFSMLRHTLASPCSRHFLRDMKRQGVSVHVWTVNEEDWMEWSVRRGLSGVITDEPKLFREVCERMGRKGEEVDSEGGGGGQMAFKRRSRVRSWGKKTRFWMEMVAYHVGLLVWVVISWVKHGSPKAHVRRVLEG</sequence>
<dbReference type="Proteomes" id="UP001295740">
    <property type="component" value="Unassembled WGS sequence"/>
</dbReference>
<dbReference type="PANTHER" id="PTHR43805:SF1">
    <property type="entry name" value="GP-PDE DOMAIN-CONTAINING PROTEIN"/>
    <property type="match status" value="1"/>
</dbReference>
<protein>
    <submittedName>
        <fullName evidence="3">Uu.00g101070.m01.CDS01</fullName>
    </submittedName>
</protein>
<evidence type="ECO:0000313" key="4">
    <source>
        <dbReference type="Proteomes" id="UP001295740"/>
    </source>
</evidence>
<dbReference type="CDD" id="cd08570">
    <property type="entry name" value="GDPD_YPL206cp_fungi"/>
    <property type="match status" value="1"/>
</dbReference>
<comment type="caution">
    <text evidence="3">The sequence shown here is derived from an EMBL/GenBank/DDBJ whole genome shotgun (WGS) entry which is preliminary data.</text>
</comment>
<dbReference type="InterPro" id="IPR017946">
    <property type="entry name" value="PLC-like_Pdiesterase_TIM-brl"/>
</dbReference>
<organism evidence="3 4">
    <name type="scientific">Anthostomella pinea</name>
    <dbReference type="NCBI Taxonomy" id="933095"/>
    <lineage>
        <taxon>Eukaryota</taxon>
        <taxon>Fungi</taxon>
        <taxon>Dikarya</taxon>
        <taxon>Ascomycota</taxon>
        <taxon>Pezizomycotina</taxon>
        <taxon>Sordariomycetes</taxon>
        <taxon>Xylariomycetidae</taxon>
        <taxon>Xylariales</taxon>
        <taxon>Xylariaceae</taxon>
        <taxon>Anthostomella</taxon>
    </lineage>
</organism>
<dbReference type="PANTHER" id="PTHR43805">
    <property type="entry name" value="GLYCEROPHOSPHORYL DIESTER PHOSPHODIESTERASE"/>
    <property type="match status" value="1"/>
</dbReference>
<dbReference type="EMBL" id="CAUWAG010000004">
    <property type="protein sequence ID" value="CAJ2502713.1"/>
    <property type="molecule type" value="Genomic_DNA"/>
</dbReference>
<dbReference type="SUPFAM" id="SSF51695">
    <property type="entry name" value="PLC-like phosphodiesterases"/>
    <property type="match status" value="1"/>
</dbReference>
<dbReference type="Gene3D" id="3.20.20.190">
    <property type="entry name" value="Phosphatidylinositol (PI) phosphodiesterase"/>
    <property type="match status" value="1"/>
</dbReference>
<accession>A0AAI8YFE0</accession>
<gene>
    <name evidence="3" type="ORF">KHLLAP_LOCUS3181</name>
</gene>
<evidence type="ECO:0000313" key="3">
    <source>
        <dbReference type="EMBL" id="CAJ2502713.1"/>
    </source>
</evidence>
<dbReference type="AlphaFoldDB" id="A0AAI8YFE0"/>